<name>A0ABS1SD10_9MICO</name>
<feature type="DNA-binding region" description="H-T-H motif" evidence="4">
    <location>
        <begin position="38"/>
        <end position="57"/>
    </location>
</feature>
<dbReference type="SUPFAM" id="SSF46689">
    <property type="entry name" value="Homeodomain-like"/>
    <property type="match status" value="1"/>
</dbReference>
<reference evidence="7 8" key="1">
    <citation type="submission" date="2018-09" db="EMBL/GenBank/DDBJ databases">
        <title>Comparative genomics of Leucobacter spp.</title>
        <authorList>
            <person name="Reis A.C."/>
            <person name="Kolvenbach B.A."/>
            <person name="Corvini P.F.X."/>
            <person name="Nunes O.C."/>
        </authorList>
    </citation>
    <scope>NUCLEOTIDE SEQUENCE [LARGE SCALE GENOMIC DNA]</scope>
    <source>
        <strain evidence="7 8">TAN 31504</strain>
    </source>
</reference>
<feature type="domain" description="HTH tetR-type" evidence="6">
    <location>
        <begin position="15"/>
        <end position="75"/>
    </location>
</feature>
<gene>
    <name evidence="7" type="ORF">D3230_01295</name>
</gene>
<proteinExistence type="predicted"/>
<comment type="caution">
    <text evidence="7">The sequence shown here is derived from an EMBL/GenBank/DDBJ whole genome shotgun (WGS) entry which is preliminary data.</text>
</comment>
<accession>A0ABS1SD10</accession>
<evidence type="ECO:0000256" key="1">
    <source>
        <dbReference type="ARBA" id="ARBA00023015"/>
    </source>
</evidence>
<dbReference type="InterPro" id="IPR050109">
    <property type="entry name" value="HTH-type_TetR-like_transc_reg"/>
</dbReference>
<protein>
    <submittedName>
        <fullName evidence="7">TetR/AcrR family transcriptional regulator</fullName>
    </submittedName>
</protein>
<feature type="region of interest" description="Disordered" evidence="5">
    <location>
        <begin position="197"/>
        <end position="234"/>
    </location>
</feature>
<evidence type="ECO:0000256" key="4">
    <source>
        <dbReference type="PROSITE-ProRule" id="PRU00335"/>
    </source>
</evidence>
<keyword evidence="1" id="KW-0805">Transcription regulation</keyword>
<dbReference type="InterPro" id="IPR009057">
    <property type="entry name" value="Homeodomain-like_sf"/>
</dbReference>
<dbReference type="EMBL" id="QYAC01000001">
    <property type="protein sequence ID" value="MBL3677942.1"/>
    <property type="molecule type" value="Genomic_DNA"/>
</dbReference>
<keyword evidence="2 4" id="KW-0238">DNA-binding</keyword>
<dbReference type="Proteomes" id="UP001645859">
    <property type="component" value="Unassembled WGS sequence"/>
</dbReference>
<sequence>MSESAESSGRAAKMRRTRIAITEHARKLTAEHGLGGFTVETLCEQVGISRRTFFNYFPSKTEAVIGTPSDPLESDAVQRFVAAGTRNGQISPTLLDEMVEVAIEMMDEVFDVAGTITHVNQIIAREPAFMEKFLSDSEEIHRQFAALIAEREGLAPDDPRVGLAIQVLGAMLHSTAHAFFDARSTGSIGPRLRDTLARTRELFTGTDPADPTESAEPTEPTEPTDPTDPVTSAR</sequence>
<dbReference type="Pfam" id="PF00440">
    <property type="entry name" value="TetR_N"/>
    <property type="match status" value="1"/>
</dbReference>
<evidence type="ECO:0000256" key="5">
    <source>
        <dbReference type="SAM" id="MobiDB-lite"/>
    </source>
</evidence>
<evidence type="ECO:0000256" key="2">
    <source>
        <dbReference type="ARBA" id="ARBA00023125"/>
    </source>
</evidence>
<dbReference type="RefSeq" id="WP_202343195.1">
    <property type="nucleotide sequence ID" value="NZ_BAAAPI010000016.1"/>
</dbReference>
<evidence type="ECO:0000259" key="6">
    <source>
        <dbReference type="PROSITE" id="PS50977"/>
    </source>
</evidence>
<dbReference type="PANTHER" id="PTHR30055">
    <property type="entry name" value="HTH-TYPE TRANSCRIPTIONAL REGULATOR RUTR"/>
    <property type="match status" value="1"/>
</dbReference>
<dbReference type="Gene3D" id="1.10.357.10">
    <property type="entry name" value="Tetracycline Repressor, domain 2"/>
    <property type="match status" value="1"/>
</dbReference>
<dbReference type="InterPro" id="IPR001647">
    <property type="entry name" value="HTH_TetR"/>
</dbReference>
<evidence type="ECO:0000313" key="7">
    <source>
        <dbReference type="EMBL" id="MBL3677942.1"/>
    </source>
</evidence>
<evidence type="ECO:0000256" key="3">
    <source>
        <dbReference type="ARBA" id="ARBA00023163"/>
    </source>
</evidence>
<dbReference type="PANTHER" id="PTHR30055:SF234">
    <property type="entry name" value="HTH-TYPE TRANSCRIPTIONAL REGULATOR BETI"/>
    <property type="match status" value="1"/>
</dbReference>
<evidence type="ECO:0000313" key="8">
    <source>
        <dbReference type="Proteomes" id="UP001645859"/>
    </source>
</evidence>
<dbReference type="InterPro" id="IPR023772">
    <property type="entry name" value="DNA-bd_HTH_TetR-type_CS"/>
</dbReference>
<keyword evidence="8" id="KW-1185">Reference proteome</keyword>
<organism evidence="7 8">
    <name type="scientific">Leucobacter chromiireducens subsp. solipictus</name>
    <dbReference type="NCBI Taxonomy" id="398235"/>
    <lineage>
        <taxon>Bacteria</taxon>
        <taxon>Bacillati</taxon>
        <taxon>Actinomycetota</taxon>
        <taxon>Actinomycetes</taxon>
        <taxon>Micrococcales</taxon>
        <taxon>Microbacteriaceae</taxon>
        <taxon>Leucobacter</taxon>
    </lineage>
</organism>
<feature type="compositionally biased region" description="Low complexity" evidence="5">
    <location>
        <begin position="208"/>
        <end position="218"/>
    </location>
</feature>
<dbReference type="PROSITE" id="PS50977">
    <property type="entry name" value="HTH_TETR_2"/>
    <property type="match status" value="1"/>
</dbReference>
<dbReference type="PROSITE" id="PS01081">
    <property type="entry name" value="HTH_TETR_1"/>
    <property type="match status" value="1"/>
</dbReference>
<keyword evidence="3" id="KW-0804">Transcription</keyword>